<dbReference type="EMBL" id="CM042021">
    <property type="protein sequence ID" value="KAI3817179.1"/>
    <property type="molecule type" value="Genomic_DNA"/>
</dbReference>
<organism evidence="1 2">
    <name type="scientific">Smallanthus sonchifolius</name>
    <dbReference type="NCBI Taxonomy" id="185202"/>
    <lineage>
        <taxon>Eukaryota</taxon>
        <taxon>Viridiplantae</taxon>
        <taxon>Streptophyta</taxon>
        <taxon>Embryophyta</taxon>
        <taxon>Tracheophyta</taxon>
        <taxon>Spermatophyta</taxon>
        <taxon>Magnoliopsida</taxon>
        <taxon>eudicotyledons</taxon>
        <taxon>Gunneridae</taxon>
        <taxon>Pentapetalae</taxon>
        <taxon>asterids</taxon>
        <taxon>campanulids</taxon>
        <taxon>Asterales</taxon>
        <taxon>Asteraceae</taxon>
        <taxon>Asteroideae</taxon>
        <taxon>Heliantheae alliance</taxon>
        <taxon>Millerieae</taxon>
        <taxon>Smallanthus</taxon>
    </lineage>
</organism>
<keyword evidence="2" id="KW-1185">Reference proteome</keyword>
<dbReference type="Proteomes" id="UP001056120">
    <property type="component" value="Linkage Group LG04"/>
</dbReference>
<evidence type="ECO:0000313" key="2">
    <source>
        <dbReference type="Proteomes" id="UP001056120"/>
    </source>
</evidence>
<comment type="caution">
    <text evidence="1">The sequence shown here is derived from an EMBL/GenBank/DDBJ whole genome shotgun (WGS) entry which is preliminary data.</text>
</comment>
<accession>A0ACB9J9M4</accession>
<protein>
    <submittedName>
        <fullName evidence="1">Uncharacterized protein</fullName>
    </submittedName>
</protein>
<gene>
    <name evidence="1" type="ORF">L1987_10968</name>
</gene>
<evidence type="ECO:0000313" key="1">
    <source>
        <dbReference type="EMBL" id="KAI3817179.1"/>
    </source>
</evidence>
<reference evidence="1 2" key="2">
    <citation type="journal article" date="2022" name="Mol. Ecol. Resour.">
        <title>The genomes of chicory, endive, great burdock and yacon provide insights into Asteraceae paleo-polyploidization history and plant inulin production.</title>
        <authorList>
            <person name="Fan W."/>
            <person name="Wang S."/>
            <person name="Wang H."/>
            <person name="Wang A."/>
            <person name="Jiang F."/>
            <person name="Liu H."/>
            <person name="Zhao H."/>
            <person name="Xu D."/>
            <person name="Zhang Y."/>
        </authorList>
    </citation>
    <scope>NUCLEOTIDE SEQUENCE [LARGE SCALE GENOMIC DNA]</scope>
    <source>
        <strain evidence="2">cv. Yunnan</strain>
        <tissue evidence="1">Leaves</tissue>
    </source>
</reference>
<name>A0ACB9J9M4_9ASTR</name>
<proteinExistence type="predicted"/>
<reference evidence="2" key="1">
    <citation type="journal article" date="2022" name="Mol. Ecol. Resour.">
        <title>The genomes of chicory, endive, great burdock and yacon provide insights into Asteraceae palaeo-polyploidization history and plant inulin production.</title>
        <authorList>
            <person name="Fan W."/>
            <person name="Wang S."/>
            <person name="Wang H."/>
            <person name="Wang A."/>
            <person name="Jiang F."/>
            <person name="Liu H."/>
            <person name="Zhao H."/>
            <person name="Xu D."/>
            <person name="Zhang Y."/>
        </authorList>
    </citation>
    <scope>NUCLEOTIDE SEQUENCE [LARGE SCALE GENOMIC DNA]</scope>
    <source>
        <strain evidence="2">cv. Yunnan</strain>
    </source>
</reference>
<sequence length="70" mass="7963">MGCRDSPQVTPIVTVRSETHSTMEQKLIRRLLHRPVSEIEAVENLLGGIRVSGDRKRHERLSVESSRKLS</sequence>